<dbReference type="Gene3D" id="1.25.40.10">
    <property type="entry name" value="Tetratricopeptide repeat domain"/>
    <property type="match status" value="1"/>
</dbReference>
<dbReference type="EMBL" id="JBBJCI010000310">
    <property type="protein sequence ID" value="KAK7234741.1"/>
    <property type="molecule type" value="Genomic_DNA"/>
</dbReference>
<comment type="caution">
    <text evidence="3">The sequence shown here is derived from an EMBL/GenBank/DDBJ whole genome shotgun (WGS) entry which is preliminary data.</text>
</comment>
<keyword evidence="1" id="KW-0677">Repeat</keyword>
<keyword evidence="4" id="KW-1185">Reference proteome</keyword>
<accession>A0ABR1FPA9</accession>
<gene>
    <name evidence="3" type="ORF">SO694_0029401</name>
</gene>
<dbReference type="InterPro" id="IPR019734">
    <property type="entry name" value="TPR_rpt"/>
</dbReference>
<sequence length="447" mass="46784">MSTTNEAAPGRLDAMFSAQNSTAGSDGLDATMSSTNEAAPGRLDAMFSAQNSTAGRAEGNALFVRGEYANAIAAYDLALGRATDDAEKALLYANRSACQLGLDANAAAAADATKAVKLAPKHAKAWYRLATAELRQRRGAQALRAAKRASALEAGGATRQLLKKCEQLHKTQKPGLYGDKRPAPKKSATALEVERRDGKMALDRLRSLARSAADGEGVAEHGGMMVFFAKLARSAADFREVVFPGAPPSRFEGDGRLPGSLVQFLDDGRFADALERRWPAVLKKAMDVLAGAKRQGEGAGETMDAETERALWPSIVCEAYSREFAAAARDATAAARDARLGVLDDGTAAAPPATSISLPGRAPKALSLSEDPADWTGVACVLPNFLGADLARLVADDAARLVEESDAATARAKDARLTPVLAEAGPGALVSRAAVAWLDASELDDDF</sequence>
<evidence type="ECO:0000256" key="2">
    <source>
        <dbReference type="ARBA" id="ARBA00022803"/>
    </source>
</evidence>
<evidence type="ECO:0008006" key="5">
    <source>
        <dbReference type="Google" id="ProtNLM"/>
    </source>
</evidence>
<name>A0ABR1FPA9_AURAN</name>
<proteinExistence type="predicted"/>
<dbReference type="InterPro" id="IPR047150">
    <property type="entry name" value="SGT"/>
</dbReference>
<organism evidence="3 4">
    <name type="scientific">Aureococcus anophagefferens</name>
    <name type="common">Harmful bloom alga</name>
    <dbReference type="NCBI Taxonomy" id="44056"/>
    <lineage>
        <taxon>Eukaryota</taxon>
        <taxon>Sar</taxon>
        <taxon>Stramenopiles</taxon>
        <taxon>Ochrophyta</taxon>
        <taxon>Pelagophyceae</taxon>
        <taxon>Pelagomonadales</taxon>
        <taxon>Pelagomonadaceae</taxon>
        <taxon>Aureococcus</taxon>
    </lineage>
</organism>
<dbReference type="InterPro" id="IPR011990">
    <property type="entry name" value="TPR-like_helical_dom_sf"/>
</dbReference>
<dbReference type="Proteomes" id="UP001363151">
    <property type="component" value="Unassembled WGS sequence"/>
</dbReference>
<dbReference type="SMART" id="SM00028">
    <property type="entry name" value="TPR"/>
    <property type="match status" value="3"/>
</dbReference>
<evidence type="ECO:0000256" key="1">
    <source>
        <dbReference type="ARBA" id="ARBA00022737"/>
    </source>
</evidence>
<feature type="non-terminal residue" evidence="3">
    <location>
        <position position="447"/>
    </location>
</feature>
<dbReference type="SUPFAM" id="SSF48452">
    <property type="entry name" value="TPR-like"/>
    <property type="match status" value="1"/>
</dbReference>
<dbReference type="PANTHER" id="PTHR45831:SF2">
    <property type="entry name" value="LD24721P"/>
    <property type="match status" value="1"/>
</dbReference>
<protein>
    <recommendedName>
        <fullName evidence="5">Cns1/TTC4 wheel domain-containing protein</fullName>
    </recommendedName>
</protein>
<keyword evidence="2" id="KW-0802">TPR repeat</keyword>
<evidence type="ECO:0000313" key="4">
    <source>
        <dbReference type="Proteomes" id="UP001363151"/>
    </source>
</evidence>
<evidence type="ECO:0000313" key="3">
    <source>
        <dbReference type="EMBL" id="KAK7234741.1"/>
    </source>
</evidence>
<dbReference type="PANTHER" id="PTHR45831">
    <property type="entry name" value="LD24721P"/>
    <property type="match status" value="1"/>
</dbReference>
<reference evidence="3 4" key="1">
    <citation type="submission" date="2024-03" db="EMBL/GenBank/DDBJ databases">
        <title>Aureococcus anophagefferens CCMP1851 and Kratosvirus quantuckense: Draft genome of a second virus-susceptible host strain in the model system.</title>
        <authorList>
            <person name="Chase E."/>
            <person name="Truchon A.R."/>
            <person name="Schepens W."/>
            <person name="Wilhelm S.W."/>
        </authorList>
    </citation>
    <scope>NUCLEOTIDE SEQUENCE [LARGE SCALE GENOMIC DNA]</scope>
    <source>
        <strain evidence="3 4">CCMP1851</strain>
    </source>
</reference>